<dbReference type="InterPro" id="IPR005225">
    <property type="entry name" value="Small_GTP-bd"/>
</dbReference>
<evidence type="ECO:0000256" key="10">
    <source>
        <dbReference type="HAMAP-Rule" id="MF_00321"/>
    </source>
</evidence>
<dbReference type="PROSITE" id="PS51706">
    <property type="entry name" value="G_ENGB"/>
    <property type="match status" value="1"/>
</dbReference>
<organism evidence="12 13">
    <name type="scientific">Oceanotoga teriensis</name>
    <dbReference type="NCBI Taxonomy" id="515440"/>
    <lineage>
        <taxon>Bacteria</taxon>
        <taxon>Thermotogati</taxon>
        <taxon>Thermotogota</taxon>
        <taxon>Thermotogae</taxon>
        <taxon>Petrotogales</taxon>
        <taxon>Petrotogaceae</taxon>
        <taxon>Oceanotoga</taxon>
    </lineage>
</organism>
<evidence type="ECO:0000256" key="6">
    <source>
        <dbReference type="ARBA" id="ARBA00022842"/>
    </source>
</evidence>
<dbReference type="GO" id="GO:0000917">
    <property type="term" value="P:division septum assembly"/>
    <property type="evidence" value="ECO:0007669"/>
    <property type="project" value="UniProtKB-KW"/>
</dbReference>
<dbReference type="CDD" id="cd01876">
    <property type="entry name" value="YihA_EngB"/>
    <property type="match status" value="1"/>
</dbReference>
<dbReference type="Gene3D" id="3.40.50.300">
    <property type="entry name" value="P-loop containing nucleotide triphosphate hydrolases"/>
    <property type="match status" value="1"/>
</dbReference>
<accession>A0AA45C8H3</accession>
<dbReference type="AlphaFoldDB" id="A0AA45C8H3"/>
<name>A0AA45C8H3_9BACT</name>
<dbReference type="PANTHER" id="PTHR11649">
    <property type="entry name" value="MSS1/TRME-RELATED GTP-BINDING PROTEIN"/>
    <property type="match status" value="1"/>
</dbReference>
<keyword evidence="3 10" id="KW-0132">Cell division</keyword>
<evidence type="ECO:0000256" key="5">
    <source>
        <dbReference type="ARBA" id="ARBA00022741"/>
    </source>
</evidence>
<dbReference type="InterPro" id="IPR006073">
    <property type="entry name" value="GTP-bd"/>
</dbReference>
<gene>
    <name evidence="10" type="primary">engB</name>
    <name evidence="12" type="ORF">C7380_10267</name>
</gene>
<dbReference type="Pfam" id="PF01926">
    <property type="entry name" value="MMR_HSR1"/>
    <property type="match status" value="1"/>
</dbReference>
<evidence type="ECO:0000256" key="7">
    <source>
        <dbReference type="ARBA" id="ARBA00023134"/>
    </source>
</evidence>
<dbReference type="HAMAP" id="MF_00321">
    <property type="entry name" value="GTPase_EngB"/>
    <property type="match status" value="1"/>
</dbReference>
<dbReference type="FunFam" id="3.40.50.300:FF:000098">
    <property type="entry name" value="Probable GTP-binding protein EngB"/>
    <property type="match status" value="1"/>
</dbReference>
<dbReference type="Proteomes" id="UP000245921">
    <property type="component" value="Unassembled WGS sequence"/>
</dbReference>
<dbReference type="NCBIfam" id="TIGR03598">
    <property type="entry name" value="GTPase_YsxC"/>
    <property type="match status" value="1"/>
</dbReference>
<keyword evidence="9 10" id="KW-0131">Cell cycle</keyword>
<keyword evidence="6" id="KW-0460">Magnesium</keyword>
<dbReference type="GO" id="GO:0005525">
    <property type="term" value="F:GTP binding"/>
    <property type="evidence" value="ECO:0007669"/>
    <property type="project" value="UniProtKB-UniRule"/>
</dbReference>
<dbReference type="GO" id="GO:0005829">
    <property type="term" value="C:cytosol"/>
    <property type="evidence" value="ECO:0007669"/>
    <property type="project" value="TreeGrafter"/>
</dbReference>
<evidence type="ECO:0000256" key="2">
    <source>
        <dbReference type="ARBA" id="ARBA00009638"/>
    </source>
</evidence>
<dbReference type="InterPro" id="IPR027417">
    <property type="entry name" value="P-loop_NTPase"/>
</dbReference>
<dbReference type="RefSeq" id="WP_109603781.1">
    <property type="nucleotide sequence ID" value="NZ_QGGI01000002.1"/>
</dbReference>
<dbReference type="InterPro" id="IPR019987">
    <property type="entry name" value="GTP-bd_ribosome_bio_YsxC"/>
</dbReference>
<keyword evidence="4" id="KW-0479">Metal-binding</keyword>
<dbReference type="EMBL" id="QGGI01000002">
    <property type="protein sequence ID" value="PWJ96158.1"/>
    <property type="molecule type" value="Genomic_DNA"/>
</dbReference>
<comment type="caution">
    <text evidence="12">The sequence shown here is derived from an EMBL/GenBank/DDBJ whole genome shotgun (WGS) entry which is preliminary data.</text>
</comment>
<dbReference type="SUPFAM" id="SSF52540">
    <property type="entry name" value="P-loop containing nucleoside triphosphate hydrolases"/>
    <property type="match status" value="1"/>
</dbReference>
<dbReference type="InterPro" id="IPR030393">
    <property type="entry name" value="G_ENGB_dom"/>
</dbReference>
<sequence length="193" mass="22415">MKINNAKLFKTVYELKQLPPEENIEIAFAGRSNVGKSSLLNSIMGIKVAKISGKPGKTRSINYYKINDKDFFVDLPGYGYAAVSKKEREKWDNLLQQYFINRESLRLVCILIDSRHEPQKLDEMMVSWLKSMEIPFIIVLTKTDKLKSSEKNKKINNIKNILSKYGQYEYFPVSAIKKEGTQELLDYLDMFIK</sequence>
<evidence type="ECO:0000256" key="1">
    <source>
        <dbReference type="ARBA" id="ARBA00001946"/>
    </source>
</evidence>
<keyword evidence="5 10" id="KW-0547">Nucleotide-binding</keyword>
<evidence type="ECO:0000256" key="3">
    <source>
        <dbReference type="ARBA" id="ARBA00022618"/>
    </source>
</evidence>
<reference evidence="12 13" key="1">
    <citation type="submission" date="2018-05" db="EMBL/GenBank/DDBJ databases">
        <title>Genomic Encyclopedia of Type Strains, Phase IV (KMG-IV): sequencing the most valuable type-strain genomes for metagenomic binning, comparative biology and taxonomic classification.</title>
        <authorList>
            <person name="Goeker M."/>
        </authorList>
    </citation>
    <scope>NUCLEOTIDE SEQUENCE [LARGE SCALE GENOMIC DNA]</scope>
    <source>
        <strain evidence="12 13">DSM 24906</strain>
    </source>
</reference>
<dbReference type="NCBIfam" id="TIGR00231">
    <property type="entry name" value="small_GTP"/>
    <property type="match status" value="1"/>
</dbReference>
<evidence type="ECO:0000256" key="8">
    <source>
        <dbReference type="ARBA" id="ARBA00023210"/>
    </source>
</evidence>
<protein>
    <recommendedName>
        <fullName evidence="10">Probable GTP-binding protein EngB</fullName>
    </recommendedName>
</protein>
<proteinExistence type="inferred from homology"/>
<keyword evidence="13" id="KW-1185">Reference proteome</keyword>
<feature type="domain" description="EngB-type G" evidence="11">
    <location>
        <begin position="22"/>
        <end position="193"/>
    </location>
</feature>
<evidence type="ECO:0000313" key="13">
    <source>
        <dbReference type="Proteomes" id="UP000245921"/>
    </source>
</evidence>
<evidence type="ECO:0000313" key="12">
    <source>
        <dbReference type="EMBL" id="PWJ96158.1"/>
    </source>
</evidence>
<keyword evidence="7 10" id="KW-0342">GTP-binding</keyword>
<dbReference type="PANTHER" id="PTHR11649:SF13">
    <property type="entry name" value="ENGB-TYPE G DOMAIN-CONTAINING PROTEIN"/>
    <property type="match status" value="1"/>
</dbReference>
<dbReference type="GO" id="GO:0046872">
    <property type="term" value="F:metal ion binding"/>
    <property type="evidence" value="ECO:0007669"/>
    <property type="project" value="UniProtKB-KW"/>
</dbReference>
<evidence type="ECO:0000256" key="9">
    <source>
        <dbReference type="ARBA" id="ARBA00023306"/>
    </source>
</evidence>
<evidence type="ECO:0000256" key="4">
    <source>
        <dbReference type="ARBA" id="ARBA00022723"/>
    </source>
</evidence>
<comment type="cofactor">
    <cofactor evidence="1">
        <name>Mg(2+)</name>
        <dbReference type="ChEBI" id="CHEBI:18420"/>
    </cofactor>
</comment>
<comment type="similarity">
    <text evidence="2 10">Belongs to the TRAFAC class TrmE-Era-EngA-EngB-Septin-like GTPase superfamily. EngB GTPase family.</text>
</comment>
<keyword evidence="8 10" id="KW-0717">Septation</keyword>
<evidence type="ECO:0000259" key="11">
    <source>
        <dbReference type="PROSITE" id="PS51706"/>
    </source>
</evidence>
<comment type="function">
    <text evidence="10">Necessary for normal cell division and for the maintenance of normal septation.</text>
</comment>